<feature type="active site" description="Nucleophile" evidence="7">
    <location>
        <position position="1071"/>
    </location>
</feature>
<gene>
    <name evidence="11" type="ORF">H696_02086</name>
</gene>
<keyword evidence="4 7" id="KW-0833">Ubl conjugation pathway</keyword>
<evidence type="ECO:0000256" key="8">
    <source>
        <dbReference type="RuleBase" id="RU361215"/>
    </source>
</evidence>
<dbReference type="STRING" id="691883.A0A058ZA59"/>
<dbReference type="GO" id="GO:0005737">
    <property type="term" value="C:cytoplasm"/>
    <property type="evidence" value="ECO:0007669"/>
    <property type="project" value="TreeGrafter"/>
</dbReference>
<evidence type="ECO:0000256" key="6">
    <source>
        <dbReference type="ARBA" id="ARBA00022807"/>
    </source>
</evidence>
<evidence type="ECO:0000256" key="5">
    <source>
        <dbReference type="ARBA" id="ARBA00022801"/>
    </source>
</evidence>
<evidence type="ECO:0000256" key="1">
    <source>
        <dbReference type="ARBA" id="ARBA00000707"/>
    </source>
</evidence>
<dbReference type="PANTHER" id="PTHR10589:SF17">
    <property type="entry name" value="UBIQUITIN CARBOXYL-TERMINAL HYDROLASE"/>
    <property type="match status" value="1"/>
</dbReference>
<feature type="domain" description="UCH catalytic" evidence="10">
    <location>
        <begin position="985"/>
        <end position="1205"/>
    </location>
</feature>
<keyword evidence="5 7" id="KW-0378">Hydrolase</keyword>
<dbReference type="AlphaFoldDB" id="A0A058ZA59"/>
<evidence type="ECO:0000259" key="10">
    <source>
        <dbReference type="PROSITE" id="PS52048"/>
    </source>
</evidence>
<dbReference type="Pfam" id="PF01088">
    <property type="entry name" value="Peptidase_C12"/>
    <property type="match status" value="1"/>
</dbReference>
<comment type="similarity">
    <text evidence="2 7 8">Belongs to the peptidase C12 family.</text>
</comment>
<dbReference type="GO" id="GO:0016579">
    <property type="term" value="P:protein deubiquitination"/>
    <property type="evidence" value="ECO:0007669"/>
    <property type="project" value="TreeGrafter"/>
</dbReference>
<dbReference type="GO" id="GO:0004843">
    <property type="term" value="F:cysteine-type deubiquitinase activity"/>
    <property type="evidence" value="ECO:0007669"/>
    <property type="project" value="UniProtKB-UniRule"/>
</dbReference>
<dbReference type="eggNOG" id="KOG1415">
    <property type="taxonomic scope" value="Eukaryota"/>
</dbReference>
<dbReference type="OrthoDB" id="427186at2759"/>
<dbReference type="Gene3D" id="3.80.10.10">
    <property type="entry name" value="Ribonuclease Inhibitor"/>
    <property type="match status" value="1"/>
</dbReference>
<dbReference type="Proteomes" id="UP000030693">
    <property type="component" value="Unassembled WGS sequence"/>
</dbReference>
<evidence type="ECO:0000313" key="12">
    <source>
        <dbReference type="Proteomes" id="UP000030693"/>
    </source>
</evidence>
<protein>
    <recommendedName>
        <fullName evidence="8">Ubiquitin carboxyl-terminal hydrolase</fullName>
        <ecNumber evidence="8">3.4.19.12</ecNumber>
    </recommendedName>
</protein>
<sequence>MEDDQHGAWPGRLLRKGEPIFLEADECFLIAQHREPLLVLPYESHYPSTVPLRLKLRAEQHFRALRLWLNDQPPSSAEASSDHFYPTLLSGRFGGAQRGAPAAGNSPSPCGCGSFRQRTPSPPGRSSSSDISPSESALLSTSSQMLATLDLVSSQSSEALRSGILEGRPTESFLSSSLSDLALNDPERSSGSQGRARNAYGPAIAPTSRPDSATSAPGESPMPMAASRARHSLADILDQACLPEKVAVSLFVKEDVSLSYVVRIVASPRLCGSLGRYSILAHLSLNGSTLTCTHVILLSRALAKLAPNLLTLNLSDNVIGNRGAAAIGRYLLCSAADTGRTSRRKGSLWDGGLQRLDLSQNVITKRGLAVMVRHIVLSRRGFLQRVARALTVLAGDGQDILVGLPACIERAIGPRLCHLELSGNPLEYRGAVILGQLVQPVECDALRTLVAGLPASRVPAFWRHLSTAMPGLFLGLRITLFQDDGVEYFMDHLASFHQNVTACDFCFPSAQIAPGYRLRRRMPAMLSPLRPACWIVPWLDLDISANGLSGEAGDRIAELLLSQQHNTQDIPLGQVTLLRRLGLIGNPLLAVNGLRSLCLAIAGGFPRPHGQFSIGRQTRSIGRKLQGLKIGQIPLPSAVAAQVCLSALFAPQVRLLQGVEGLPFSEVAAAVPPSGLNSAPRIGDIFLLQLAESELVASLVDWSKEMAAMAAASAGDRARRGRKAGGILAALAEPKTLCRRCCALVALSVQRDTAPFPPGFWQSGVSELAALDLGGLALDPEGVNALALGLLLRQDYHGSLASGLVDAMAQPPGLKFLSLRNCNVDPTSLKVALQALEAPAHGVGLLSPFPQLQLEMGLLLTLHQMKPFALSRGLLLPLEAGRDTQPLIEAKKTFQNFNAITAQLLLDPTLAAPASRRSLLCAALKEVAHRGAVADRLLPVFDWMAATWPDFPLVDRSAIASRGAGTSFLGHDLDFLDISENHFRNAEQFHAYHDVLTTLAHRLGSPAASFEDIFGFDPELLSMVPRPVYAVLLIYPITPEIEEFQTRLYAGKKADTSASVFFMQQTVENACGTVALFHSLLNGRKALPIEKESVLDIFYQKNKDLSVEERARAFELSDDIRDHHHDSAQEGETEIPEDNLTNHHYVVFVEHEGKLYELDGRREGPVLHGTTTESSLLEDACKVIDDIYFKNSEGSIEFSALALCKSSGDEA</sequence>
<keyword evidence="3 7" id="KW-0645">Protease</keyword>
<feature type="compositionally biased region" description="Low complexity" evidence="9">
    <location>
        <begin position="124"/>
        <end position="139"/>
    </location>
</feature>
<dbReference type="PANTHER" id="PTHR10589">
    <property type="entry name" value="UBIQUITIN CARBOXYL-TERMINAL HYDROLASE"/>
    <property type="match status" value="1"/>
</dbReference>
<reference evidence="11" key="1">
    <citation type="submission" date="2013-04" db="EMBL/GenBank/DDBJ databases">
        <title>The Genome Sequence of Fonticula alba ATCC 38817.</title>
        <authorList>
            <consortium name="The Broad Institute Genomics Platform"/>
            <person name="Russ C."/>
            <person name="Cuomo C."/>
            <person name="Burger G."/>
            <person name="Gray M.W."/>
            <person name="Holland P.W.H."/>
            <person name="King N."/>
            <person name="Lang F.B.F."/>
            <person name="Roger A.J."/>
            <person name="Ruiz-Trillo I."/>
            <person name="Brown M."/>
            <person name="Walker B."/>
            <person name="Young S."/>
            <person name="Zeng Q."/>
            <person name="Gargeya S."/>
            <person name="Fitzgerald M."/>
            <person name="Haas B."/>
            <person name="Abouelleil A."/>
            <person name="Allen A.W."/>
            <person name="Alvarado L."/>
            <person name="Arachchi H.M."/>
            <person name="Berlin A.M."/>
            <person name="Chapman S.B."/>
            <person name="Gainer-Dewar J."/>
            <person name="Goldberg J."/>
            <person name="Griggs A."/>
            <person name="Gujja S."/>
            <person name="Hansen M."/>
            <person name="Howarth C."/>
            <person name="Imamovic A."/>
            <person name="Ireland A."/>
            <person name="Larimer J."/>
            <person name="McCowan C."/>
            <person name="Murphy C."/>
            <person name="Pearson M."/>
            <person name="Poon T.W."/>
            <person name="Priest M."/>
            <person name="Roberts A."/>
            <person name="Saif S."/>
            <person name="Shea T."/>
            <person name="Sisk P."/>
            <person name="Sykes S."/>
            <person name="Wortman J."/>
            <person name="Nusbaum C."/>
            <person name="Birren B."/>
        </authorList>
    </citation>
    <scope>NUCLEOTIDE SEQUENCE [LARGE SCALE GENOMIC DNA]</scope>
    <source>
        <strain evidence="11">ATCC 38817</strain>
    </source>
</reference>
<evidence type="ECO:0000256" key="4">
    <source>
        <dbReference type="ARBA" id="ARBA00022786"/>
    </source>
</evidence>
<comment type="catalytic activity">
    <reaction evidence="1 7 8">
        <text>Thiol-dependent hydrolysis of ester, thioester, amide, peptide and isopeptide bonds formed by the C-terminal Gly of ubiquitin (a 76-residue protein attached to proteins as an intracellular targeting signal).</text>
        <dbReference type="EC" id="3.4.19.12"/>
    </reaction>
</comment>
<dbReference type="SUPFAM" id="SSF54001">
    <property type="entry name" value="Cysteine proteinases"/>
    <property type="match status" value="1"/>
</dbReference>
<keyword evidence="12" id="KW-1185">Reference proteome</keyword>
<proteinExistence type="inferred from homology"/>
<feature type="site" description="Important for enzyme activity" evidence="7">
    <location>
        <position position="1159"/>
    </location>
</feature>
<dbReference type="PRINTS" id="PR00707">
    <property type="entry name" value="UBCTHYDRLASE"/>
</dbReference>
<evidence type="ECO:0000256" key="3">
    <source>
        <dbReference type="ARBA" id="ARBA00022670"/>
    </source>
</evidence>
<dbReference type="FunFam" id="3.40.532.10:FF:000006">
    <property type="entry name" value="Ubiquitin carboxyl-terminal hydrolase"/>
    <property type="match status" value="1"/>
</dbReference>
<evidence type="ECO:0000256" key="2">
    <source>
        <dbReference type="ARBA" id="ARBA00009326"/>
    </source>
</evidence>
<dbReference type="Gene3D" id="3.40.532.10">
    <property type="entry name" value="Peptidase C12, ubiquitin carboxyl-terminal hydrolase"/>
    <property type="match status" value="1"/>
</dbReference>
<name>A0A058ZA59_FONAL</name>
<organism evidence="11">
    <name type="scientific">Fonticula alba</name>
    <name type="common">Slime mold</name>
    <dbReference type="NCBI Taxonomy" id="691883"/>
    <lineage>
        <taxon>Eukaryota</taxon>
        <taxon>Rotosphaerida</taxon>
        <taxon>Fonticulaceae</taxon>
        <taxon>Fonticula</taxon>
    </lineage>
</organism>
<accession>A0A058ZA59</accession>
<dbReference type="CDD" id="cd09616">
    <property type="entry name" value="Peptidase_C12_UCH_L1_L3"/>
    <property type="match status" value="1"/>
</dbReference>
<dbReference type="InterPro" id="IPR032675">
    <property type="entry name" value="LRR_dom_sf"/>
</dbReference>
<feature type="region of interest" description="Disordered" evidence="9">
    <location>
        <begin position="181"/>
        <end position="227"/>
    </location>
</feature>
<evidence type="ECO:0000313" key="11">
    <source>
        <dbReference type="EMBL" id="KCV71135.1"/>
    </source>
</evidence>
<dbReference type="EC" id="3.4.19.12" evidence="8"/>
<keyword evidence="6 7" id="KW-0788">Thiol protease</keyword>
<dbReference type="SUPFAM" id="SSF52047">
    <property type="entry name" value="RNI-like"/>
    <property type="match status" value="1"/>
</dbReference>
<evidence type="ECO:0000256" key="7">
    <source>
        <dbReference type="PROSITE-ProRule" id="PRU01393"/>
    </source>
</evidence>
<feature type="region of interest" description="Disordered" evidence="9">
    <location>
        <begin position="96"/>
        <end position="139"/>
    </location>
</feature>
<dbReference type="InterPro" id="IPR036959">
    <property type="entry name" value="Peptidase_C12_UCH_sf"/>
</dbReference>
<dbReference type="InterPro" id="IPR001578">
    <property type="entry name" value="Peptidase_C12_UCH"/>
</dbReference>
<feature type="site" description="Transition state stabilizer" evidence="7">
    <location>
        <position position="1065"/>
    </location>
</feature>
<dbReference type="InterPro" id="IPR038765">
    <property type="entry name" value="Papain-like_cys_pep_sf"/>
</dbReference>
<dbReference type="PROSITE" id="PS52048">
    <property type="entry name" value="UCH_DOMAIN"/>
    <property type="match status" value="1"/>
</dbReference>
<feature type="active site" description="Proton donor" evidence="7">
    <location>
        <position position="1144"/>
    </location>
</feature>
<dbReference type="RefSeq" id="XP_009494258.1">
    <property type="nucleotide sequence ID" value="XM_009495983.1"/>
</dbReference>
<dbReference type="GeneID" id="20526811"/>
<dbReference type="EMBL" id="KB932203">
    <property type="protein sequence ID" value="KCV71135.1"/>
    <property type="molecule type" value="Genomic_DNA"/>
</dbReference>
<dbReference type="GO" id="GO:0006511">
    <property type="term" value="P:ubiquitin-dependent protein catabolic process"/>
    <property type="evidence" value="ECO:0007669"/>
    <property type="project" value="UniProtKB-UniRule"/>
</dbReference>
<evidence type="ECO:0000256" key="9">
    <source>
        <dbReference type="SAM" id="MobiDB-lite"/>
    </source>
</evidence>